<organism evidence="1">
    <name type="scientific">uncultured Anaerotruncus sp</name>
    <dbReference type="NCBI Taxonomy" id="905011"/>
    <lineage>
        <taxon>Bacteria</taxon>
        <taxon>Bacillati</taxon>
        <taxon>Bacillota</taxon>
        <taxon>Clostridia</taxon>
        <taxon>Eubacteriales</taxon>
        <taxon>Oscillospiraceae</taxon>
        <taxon>Anaerotruncus</taxon>
        <taxon>environmental samples</taxon>
    </lineage>
</organism>
<dbReference type="EMBL" id="FMHG01000001">
    <property type="protein sequence ID" value="SCJ69474.1"/>
    <property type="molecule type" value="Genomic_DNA"/>
</dbReference>
<name>A0A1C6IHT9_9FIRM</name>
<proteinExistence type="predicted"/>
<protein>
    <submittedName>
        <fullName evidence="1">AIPR protein</fullName>
    </submittedName>
</protein>
<accession>A0A1C6IHT9</accession>
<evidence type="ECO:0000313" key="1">
    <source>
        <dbReference type="EMBL" id="SCJ69474.1"/>
    </source>
</evidence>
<sequence length="465" mass="52606">MPIKKPSIIIKFDYSGEQTVGEITKIVGLTRARFLISIIDALDLEANPRSAKTGPVTDAIQESIENDPRVFPFKTKGVLLASSRYDRLERNRIRITPESPEIEGILDGGHNTLAIGLYILNRAMQHKGIPLPRNTKTWDAFKELWQKNRDIVDEYLDMLRQEPDNDALNFFVPIELLVPRDAEDGGCVESFKSDLLEICAARNNNVQLQVSAKANQRGYFDTLKSLMESYDADVNRRIEWKTNDGGEVKVQDLVALAWIPLSLINPVRDCDGRTVEPVSPQKIYSAKGSCLSQFERLMSSPEVTLEVDSDYRRELFNPEVLSAFEVAVQLPKLYDYIYEMFPKFYNFAGGSYGRITAVKRLNENRREKKAPFTAKTVETLSPDGFIAPLVYGLQALMENAVVDGHSVIRWKQEPMDFLRANLEKVVVYYAGIFSMCDYDPQKIGKNAQSYTQALSGYKMTLAGIL</sequence>
<reference evidence="1" key="1">
    <citation type="submission" date="2015-09" db="EMBL/GenBank/DDBJ databases">
        <authorList>
            <consortium name="Pathogen Informatics"/>
        </authorList>
    </citation>
    <scope>NUCLEOTIDE SEQUENCE</scope>
    <source>
        <strain evidence="1">2789STDY5834896</strain>
    </source>
</reference>
<dbReference type="AlphaFoldDB" id="A0A1C6IHT9"/>
<gene>
    <name evidence="1" type="ORF">SAMEA3545359_01463</name>
</gene>